<dbReference type="GO" id="GO:0016787">
    <property type="term" value="F:hydrolase activity"/>
    <property type="evidence" value="ECO:0007669"/>
    <property type="project" value="UniProtKB-KW"/>
</dbReference>
<evidence type="ECO:0000259" key="1">
    <source>
        <dbReference type="Pfam" id="PF00561"/>
    </source>
</evidence>
<evidence type="ECO:0000313" key="3">
    <source>
        <dbReference type="Proteomes" id="UP000776629"/>
    </source>
</evidence>
<dbReference type="PANTHER" id="PTHR43194:SF2">
    <property type="entry name" value="PEROXISOMAL MEMBRANE PROTEIN LPX1"/>
    <property type="match status" value="1"/>
</dbReference>
<accession>A0ABS2EMF5</accession>
<name>A0ABS2EMF5_9LACO</name>
<dbReference type="Pfam" id="PF00561">
    <property type="entry name" value="Abhydrolase_1"/>
    <property type="match status" value="1"/>
</dbReference>
<dbReference type="Proteomes" id="UP000776629">
    <property type="component" value="Unassembled WGS sequence"/>
</dbReference>
<dbReference type="RefSeq" id="WP_180870641.1">
    <property type="nucleotide sequence ID" value="NZ_JACJJQ010000004.1"/>
</dbReference>
<protein>
    <submittedName>
        <fullName evidence="2">Alpha/beta hydrolase</fullName>
    </submittedName>
</protein>
<organism evidence="2 3">
    <name type="scientific">Limosilactobacillus alvi</name>
    <dbReference type="NCBI Taxonomy" id="990412"/>
    <lineage>
        <taxon>Bacteria</taxon>
        <taxon>Bacillati</taxon>
        <taxon>Bacillota</taxon>
        <taxon>Bacilli</taxon>
        <taxon>Lactobacillales</taxon>
        <taxon>Lactobacillaceae</taxon>
        <taxon>Limosilactobacillus</taxon>
    </lineage>
</organism>
<evidence type="ECO:0000313" key="2">
    <source>
        <dbReference type="EMBL" id="MBM6753420.1"/>
    </source>
</evidence>
<dbReference type="EMBL" id="JACJJQ010000004">
    <property type="protein sequence ID" value="MBM6753420.1"/>
    <property type="molecule type" value="Genomic_DNA"/>
</dbReference>
<dbReference type="Gene3D" id="3.40.50.1820">
    <property type="entry name" value="alpha/beta hydrolase"/>
    <property type="match status" value="1"/>
</dbReference>
<reference evidence="2 3" key="1">
    <citation type="journal article" date="2021" name="Sci. Rep.">
        <title>The distribution of antibiotic resistance genes in chicken gut microbiota commensals.</title>
        <authorList>
            <person name="Juricova H."/>
            <person name="Matiasovicova J."/>
            <person name="Kubasova T."/>
            <person name="Cejkova D."/>
            <person name="Rychlik I."/>
        </authorList>
    </citation>
    <scope>NUCLEOTIDE SEQUENCE [LARGE SCALE GENOMIC DNA]</scope>
    <source>
        <strain evidence="2 3">An810</strain>
    </source>
</reference>
<keyword evidence="2" id="KW-0378">Hydrolase</keyword>
<gene>
    <name evidence="2" type="ORF">H5993_01385</name>
</gene>
<dbReference type="InterPro" id="IPR029058">
    <property type="entry name" value="AB_hydrolase_fold"/>
</dbReference>
<dbReference type="InterPro" id="IPR000073">
    <property type="entry name" value="AB_hydrolase_1"/>
</dbReference>
<comment type="caution">
    <text evidence="2">The sequence shown here is derived from an EMBL/GenBank/DDBJ whole genome shotgun (WGS) entry which is preliminary data.</text>
</comment>
<keyword evidence="3" id="KW-1185">Reference proteome</keyword>
<dbReference type="SUPFAM" id="SSF53474">
    <property type="entry name" value="alpha/beta-Hydrolases"/>
    <property type="match status" value="1"/>
</dbReference>
<dbReference type="PANTHER" id="PTHR43194">
    <property type="entry name" value="HYDROLASE ALPHA/BETA FOLD FAMILY"/>
    <property type="match status" value="1"/>
</dbReference>
<sequence>MHIQTRDQKELNYYHYGKGQPLIFIHGFGGYQQIWHLQIDFFVRQGFEVWTYDQRDHGASSRDEQLTSMDTLIDDLADFIQRLKIKDPVLIGHSMGASVSYGFLKRHPEIPVKAVVGVDQSPKMLNTPSWHFGYMDITRANYRTVLASHGNVRETLNGVDKRLLWELNPVKDQFPFIRTEHLPLLYDHAKRDWRKTLLATKVPVLLITANQSPYFNPEFAEVLAKENSKIQTQRVDQTGHVIMGEQPMAFNQCLLTYLENL</sequence>
<dbReference type="InterPro" id="IPR050228">
    <property type="entry name" value="Carboxylesterase_BioH"/>
</dbReference>
<feature type="domain" description="AB hydrolase-1" evidence="1">
    <location>
        <begin position="21"/>
        <end position="245"/>
    </location>
</feature>
<proteinExistence type="predicted"/>